<dbReference type="Gramene" id="ESQ51921">
    <property type="protein sequence ID" value="ESQ51921"/>
    <property type="gene ID" value="EUTSA_v10016279mg"/>
</dbReference>
<dbReference type="PROSITE" id="PS51450">
    <property type="entry name" value="LRR"/>
    <property type="match status" value="1"/>
</dbReference>
<name>V4NY92_EUTSA</name>
<protein>
    <recommendedName>
        <fullName evidence="16">Leucine-rich repeat-containing N-terminal plant-type domain-containing protein</fullName>
    </recommendedName>
</protein>
<evidence type="ECO:0000256" key="10">
    <source>
        <dbReference type="ARBA" id="ARBA00023170"/>
    </source>
</evidence>
<dbReference type="InterPro" id="IPR032675">
    <property type="entry name" value="LRR_dom_sf"/>
</dbReference>
<dbReference type="SMART" id="SM00365">
    <property type="entry name" value="LRR_SD22"/>
    <property type="match status" value="5"/>
</dbReference>
<sequence>MTMSCLRFRFLLVLCCVFASSFLMIKALVVGHADCRPDQIQALLQFKNEFESRACNQTDYFNGVRCDNATGAVTKLQLPSSCFTGTLKPNSILFGFHHLGYLNLSHNNFTSSSLPSGLSNLNRLQVLSLSSNGFIGQVPSSFSILTKLAKLDLSHNELTGGFQLVQNLTKLSILDLSYNQFSGSIPSTLLMMPFLSSLDLRGNHLTGPIEVSNTSSSRLEHLFLGHNHFDGKILEPISKLTTLKDLVLSFINVSDPIDLKLFSSLKSLLNLELSGNIISATSISSDPDVPPKLNRLMMKNCNISEFPKFLKTLQNLERLELSNNRIKGKVPEWLWSLPRLSIVSLSNNSFNGFDGSAQVLGNSSVTMLDFSLNAFTGPLHAPPLSIRLFLASSNSFTGDIPLSTCKRSSLEALDLSYNNLSGSIPQCLSKLKIVNLRRNNLQGSIPDTFYSNSLLQTLDVGYNQISGKLPRSLVNCSFLRFLSVEHNNIKDVFPFWLKVLPDLQVLTLHSNTFYGPLGFPELRILDISENNFTGRLSPDYFVNWSVSSNKMYGDGKMYMGDYTDTLYSYFYALDLKYKGLLLEYEKVNTFYVAIDFSANRLSGQIPESIGLLTTLIALNLSNNSFTGQIPMSFANVTQLESLDLSCNKLSGYIPQELGSLSFLAYINVSHNQLMGEIPKGTQISGQPKSSFEGNAGLCGLPLHETCSDTSAPPTQRQKQEDDQEEKEVMNWKGVAIGYWPGVLFGLPIGHIVALYKPEWLFKIIGRPDRGRNR</sequence>
<accession>V4NY92</accession>
<evidence type="ECO:0000256" key="13">
    <source>
        <dbReference type="SAM" id="SignalP"/>
    </source>
</evidence>
<evidence type="ECO:0000256" key="4">
    <source>
        <dbReference type="ARBA" id="ARBA00022614"/>
    </source>
</evidence>
<keyword evidence="11" id="KW-0325">Glycoprotein</keyword>
<dbReference type="PANTHER" id="PTHR48061:SF46">
    <property type="entry name" value="LEUCINE-RICH REPEAT-CONTAINING N-TERMINAL PLANT-TYPE DOMAIN-CONTAINING PROTEIN"/>
    <property type="match status" value="1"/>
</dbReference>
<dbReference type="GO" id="GO:0005886">
    <property type="term" value="C:plasma membrane"/>
    <property type="evidence" value="ECO:0007669"/>
    <property type="project" value="UniProtKB-SubCell"/>
</dbReference>
<comment type="similarity">
    <text evidence="2">Belongs to the RLP family.</text>
</comment>
<dbReference type="OMA" id="CFGTSEP"/>
<evidence type="ECO:0000256" key="2">
    <source>
        <dbReference type="ARBA" id="ARBA00009592"/>
    </source>
</evidence>
<comment type="subcellular location">
    <subcellularLocation>
        <location evidence="1">Cell membrane</location>
        <topology evidence="1">Single-pass type I membrane protein</topology>
    </subcellularLocation>
</comment>
<evidence type="ECO:0008006" key="16">
    <source>
        <dbReference type="Google" id="ProtNLM"/>
    </source>
</evidence>
<evidence type="ECO:0000256" key="12">
    <source>
        <dbReference type="SAM" id="MobiDB-lite"/>
    </source>
</evidence>
<keyword evidence="7" id="KW-0677">Repeat</keyword>
<keyword evidence="10" id="KW-0675">Receptor</keyword>
<evidence type="ECO:0000256" key="8">
    <source>
        <dbReference type="ARBA" id="ARBA00022989"/>
    </source>
</evidence>
<keyword evidence="5" id="KW-0812">Transmembrane</keyword>
<dbReference type="InterPro" id="IPR003591">
    <property type="entry name" value="Leu-rich_rpt_typical-subtyp"/>
</dbReference>
<evidence type="ECO:0000313" key="14">
    <source>
        <dbReference type="EMBL" id="ESQ51921.1"/>
    </source>
</evidence>
<evidence type="ECO:0000256" key="6">
    <source>
        <dbReference type="ARBA" id="ARBA00022729"/>
    </source>
</evidence>
<evidence type="ECO:0000256" key="7">
    <source>
        <dbReference type="ARBA" id="ARBA00022737"/>
    </source>
</evidence>
<dbReference type="STRING" id="72664.V4NY92"/>
<gene>
    <name evidence="14" type="ORF">EUTSA_v10016279mg</name>
</gene>
<keyword evidence="4" id="KW-0433">Leucine-rich repeat</keyword>
<keyword evidence="8" id="KW-1133">Transmembrane helix</keyword>
<keyword evidence="3" id="KW-1003">Cell membrane</keyword>
<evidence type="ECO:0000256" key="5">
    <source>
        <dbReference type="ARBA" id="ARBA00022692"/>
    </source>
</evidence>
<dbReference type="EMBL" id="KI517385">
    <property type="protein sequence ID" value="ESQ51921.1"/>
    <property type="molecule type" value="Genomic_DNA"/>
</dbReference>
<dbReference type="KEGG" id="eus:EUTSA_v10016279mg"/>
<dbReference type="AlphaFoldDB" id="V4NY92"/>
<dbReference type="Pfam" id="PF13855">
    <property type="entry name" value="LRR_8"/>
    <property type="match status" value="3"/>
</dbReference>
<evidence type="ECO:0000256" key="11">
    <source>
        <dbReference type="ARBA" id="ARBA00023180"/>
    </source>
</evidence>
<evidence type="ECO:0000256" key="9">
    <source>
        <dbReference type="ARBA" id="ARBA00023136"/>
    </source>
</evidence>
<dbReference type="SUPFAM" id="SSF52058">
    <property type="entry name" value="L domain-like"/>
    <property type="match status" value="2"/>
</dbReference>
<evidence type="ECO:0000256" key="3">
    <source>
        <dbReference type="ARBA" id="ARBA00022475"/>
    </source>
</evidence>
<dbReference type="PANTHER" id="PTHR48061">
    <property type="entry name" value="LEUCINE-RICH REPEAT RECEPTOR PROTEIN KINASE EMS1-LIKE-RELATED"/>
    <property type="match status" value="1"/>
</dbReference>
<feature type="signal peptide" evidence="13">
    <location>
        <begin position="1"/>
        <end position="27"/>
    </location>
</feature>
<keyword evidence="15" id="KW-1185">Reference proteome</keyword>
<reference evidence="14 15" key="1">
    <citation type="journal article" date="2013" name="Front. Plant Sci.">
        <title>The Reference Genome of the Halophytic Plant Eutrema salsugineum.</title>
        <authorList>
            <person name="Yang R."/>
            <person name="Jarvis D.E."/>
            <person name="Chen H."/>
            <person name="Beilstein M.A."/>
            <person name="Grimwood J."/>
            <person name="Jenkins J."/>
            <person name="Shu S."/>
            <person name="Prochnik S."/>
            <person name="Xin M."/>
            <person name="Ma C."/>
            <person name="Schmutz J."/>
            <person name="Wing R.A."/>
            <person name="Mitchell-Olds T."/>
            <person name="Schumaker K.S."/>
            <person name="Wang X."/>
        </authorList>
    </citation>
    <scope>NUCLEOTIDE SEQUENCE [LARGE SCALE GENOMIC DNA]</scope>
</reference>
<keyword evidence="6 13" id="KW-0732">Signal</keyword>
<dbReference type="SMART" id="SM00369">
    <property type="entry name" value="LRR_TYP"/>
    <property type="match status" value="6"/>
</dbReference>
<dbReference type="InterPro" id="IPR046956">
    <property type="entry name" value="RLP23-like"/>
</dbReference>
<feature type="chain" id="PRO_5004724216" description="Leucine-rich repeat-containing N-terminal plant-type domain-containing protein" evidence="13">
    <location>
        <begin position="28"/>
        <end position="773"/>
    </location>
</feature>
<dbReference type="FunFam" id="3.80.10.10:FF:000095">
    <property type="entry name" value="LRR receptor-like serine/threonine-protein kinase GSO1"/>
    <property type="match status" value="1"/>
</dbReference>
<dbReference type="Pfam" id="PF00560">
    <property type="entry name" value="LRR_1"/>
    <property type="match status" value="4"/>
</dbReference>
<organism evidence="14 15">
    <name type="scientific">Eutrema salsugineum</name>
    <name type="common">Saltwater cress</name>
    <name type="synonym">Sisymbrium salsugineum</name>
    <dbReference type="NCBI Taxonomy" id="72664"/>
    <lineage>
        <taxon>Eukaryota</taxon>
        <taxon>Viridiplantae</taxon>
        <taxon>Streptophyta</taxon>
        <taxon>Embryophyta</taxon>
        <taxon>Tracheophyta</taxon>
        <taxon>Spermatophyta</taxon>
        <taxon>Magnoliopsida</taxon>
        <taxon>eudicotyledons</taxon>
        <taxon>Gunneridae</taxon>
        <taxon>Pentapetalae</taxon>
        <taxon>rosids</taxon>
        <taxon>malvids</taxon>
        <taxon>Brassicales</taxon>
        <taxon>Brassicaceae</taxon>
        <taxon>Eutremeae</taxon>
        <taxon>Eutrema</taxon>
    </lineage>
</organism>
<dbReference type="FunFam" id="3.80.10.10:FF:002352">
    <property type="entry name" value="Receptor like protein 28"/>
    <property type="match status" value="1"/>
</dbReference>
<dbReference type="Gene3D" id="3.80.10.10">
    <property type="entry name" value="Ribonuclease Inhibitor"/>
    <property type="match status" value="3"/>
</dbReference>
<proteinExistence type="inferred from homology"/>
<dbReference type="Proteomes" id="UP000030689">
    <property type="component" value="Unassembled WGS sequence"/>
</dbReference>
<dbReference type="eggNOG" id="KOG0619">
    <property type="taxonomic scope" value="Eukaryota"/>
</dbReference>
<feature type="region of interest" description="Disordered" evidence="12">
    <location>
        <begin position="706"/>
        <end position="726"/>
    </location>
</feature>
<dbReference type="FunFam" id="3.80.10.10:FF:000111">
    <property type="entry name" value="LRR receptor-like serine/threonine-protein kinase ERECTA"/>
    <property type="match status" value="1"/>
</dbReference>
<evidence type="ECO:0000313" key="15">
    <source>
        <dbReference type="Proteomes" id="UP000030689"/>
    </source>
</evidence>
<dbReference type="PRINTS" id="PR00019">
    <property type="entry name" value="LEURICHRPT"/>
</dbReference>
<dbReference type="InterPro" id="IPR001611">
    <property type="entry name" value="Leu-rich_rpt"/>
</dbReference>
<evidence type="ECO:0000256" key="1">
    <source>
        <dbReference type="ARBA" id="ARBA00004251"/>
    </source>
</evidence>
<keyword evidence="9" id="KW-0472">Membrane</keyword>